<organism evidence="2 3">
    <name type="scientific">Octopus sinensis</name>
    <name type="common">East Asian common octopus</name>
    <dbReference type="NCBI Taxonomy" id="2607531"/>
    <lineage>
        <taxon>Eukaryota</taxon>
        <taxon>Metazoa</taxon>
        <taxon>Spiralia</taxon>
        <taxon>Lophotrochozoa</taxon>
        <taxon>Mollusca</taxon>
        <taxon>Cephalopoda</taxon>
        <taxon>Coleoidea</taxon>
        <taxon>Octopodiformes</taxon>
        <taxon>Octopoda</taxon>
        <taxon>Incirrata</taxon>
        <taxon>Octopodidae</taxon>
        <taxon>Octopus</taxon>
    </lineage>
</organism>
<proteinExistence type="predicted"/>
<evidence type="ECO:0000256" key="1">
    <source>
        <dbReference type="SAM" id="MobiDB-lite"/>
    </source>
</evidence>
<gene>
    <name evidence="3" type="primary">LOC115229615</name>
</gene>
<evidence type="ECO:0000313" key="3">
    <source>
        <dbReference type="RefSeq" id="XP_029655803.1"/>
    </source>
</evidence>
<keyword evidence="2" id="KW-1185">Reference proteome</keyword>
<dbReference type="AlphaFoldDB" id="A0A6P7TVK2"/>
<dbReference type="Proteomes" id="UP000515154">
    <property type="component" value="Unplaced"/>
</dbReference>
<feature type="compositionally biased region" description="Basic and acidic residues" evidence="1">
    <location>
        <begin position="161"/>
        <end position="173"/>
    </location>
</feature>
<dbReference type="RefSeq" id="XP_029655803.1">
    <property type="nucleotide sequence ID" value="XM_029799943.2"/>
</dbReference>
<feature type="region of interest" description="Disordered" evidence="1">
    <location>
        <begin position="161"/>
        <end position="180"/>
    </location>
</feature>
<protein>
    <submittedName>
        <fullName evidence="3">Uncharacterized protein LOC115229615</fullName>
    </submittedName>
</protein>
<reference evidence="3" key="1">
    <citation type="submission" date="2025-08" db="UniProtKB">
        <authorList>
            <consortium name="RefSeq"/>
        </authorList>
    </citation>
    <scope>IDENTIFICATION</scope>
</reference>
<name>A0A6P7TVK2_9MOLL</name>
<accession>A0A6P7TVK2</accession>
<evidence type="ECO:0000313" key="2">
    <source>
        <dbReference type="Proteomes" id="UP000515154"/>
    </source>
</evidence>
<dbReference type="KEGG" id="osn:115229615"/>
<sequence length="200" mass="22580">MACIVKHVRSKCSAKRLDPACYDSKPVISDINKLFDNCVEKYGEIQERVLVINNSTDSSGSSIMVKAECAEVSVYVAFNKRHPTENDCDDKTFATDGSPGKLDVVKNTKRDQLSVTIRSRRRYGLKSISCHHPSYTVSIKPKDHMFEVACHLKRDERPCSDEEKRDKCKDDPRNPPSAGYRQLSINAWISTGLLVAWRLA</sequence>